<organism evidence="8 9">
    <name type="scientific">Mizuhopecten yessoensis</name>
    <name type="common">Japanese scallop</name>
    <name type="synonym">Patinopecten yessoensis</name>
    <dbReference type="NCBI Taxonomy" id="6573"/>
    <lineage>
        <taxon>Eukaryota</taxon>
        <taxon>Metazoa</taxon>
        <taxon>Spiralia</taxon>
        <taxon>Lophotrochozoa</taxon>
        <taxon>Mollusca</taxon>
        <taxon>Bivalvia</taxon>
        <taxon>Autobranchia</taxon>
        <taxon>Pteriomorphia</taxon>
        <taxon>Pectinida</taxon>
        <taxon>Pectinoidea</taxon>
        <taxon>Pectinidae</taxon>
        <taxon>Mizuhopecten</taxon>
    </lineage>
</organism>
<evidence type="ECO:0000313" key="9">
    <source>
        <dbReference type="Proteomes" id="UP000242188"/>
    </source>
</evidence>
<gene>
    <name evidence="8" type="ORF">KP79_PYT13209</name>
</gene>
<name>A0A210Q648_MIZYE</name>
<dbReference type="PANTHER" id="PTHR11771">
    <property type="entry name" value="LIPOXYGENASE"/>
    <property type="match status" value="1"/>
</dbReference>
<dbReference type="PRINTS" id="PR00087">
    <property type="entry name" value="LIPOXYGENASE"/>
</dbReference>
<dbReference type="STRING" id="6573.A0A210Q648"/>
<dbReference type="InterPro" id="IPR000907">
    <property type="entry name" value="LipOase"/>
</dbReference>
<evidence type="ECO:0000256" key="2">
    <source>
        <dbReference type="ARBA" id="ARBA00022964"/>
    </source>
</evidence>
<dbReference type="InterPro" id="IPR036226">
    <property type="entry name" value="LipOase_C_sf"/>
</dbReference>
<dbReference type="Pfam" id="PF00305">
    <property type="entry name" value="Lipoxygenase"/>
    <property type="match status" value="1"/>
</dbReference>
<dbReference type="InterPro" id="IPR001024">
    <property type="entry name" value="PLAT/LH2_dom"/>
</dbReference>
<dbReference type="GO" id="GO:0046872">
    <property type="term" value="F:metal ion binding"/>
    <property type="evidence" value="ECO:0007669"/>
    <property type="project" value="UniProtKB-KW"/>
</dbReference>
<dbReference type="SMART" id="SM00308">
    <property type="entry name" value="LH2"/>
    <property type="match status" value="1"/>
</dbReference>
<dbReference type="PROSITE" id="PS50095">
    <property type="entry name" value="PLAT"/>
    <property type="match status" value="1"/>
</dbReference>
<dbReference type="EMBL" id="NEDP02004844">
    <property type="protein sequence ID" value="OWF44213.1"/>
    <property type="molecule type" value="Genomic_DNA"/>
</dbReference>
<dbReference type="Gene3D" id="1.20.245.10">
    <property type="entry name" value="Lipoxygenase-1, Domain 5"/>
    <property type="match status" value="1"/>
</dbReference>
<evidence type="ECO:0000259" key="7">
    <source>
        <dbReference type="PROSITE" id="PS51393"/>
    </source>
</evidence>
<evidence type="ECO:0000256" key="3">
    <source>
        <dbReference type="ARBA" id="ARBA00023002"/>
    </source>
</evidence>
<dbReference type="OrthoDB" id="407298at2759"/>
<feature type="domain" description="Lipoxygenase" evidence="7">
    <location>
        <begin position="130"/>
        <end position="675"/>
    </location>
</feature>
<dbReference type="Proteomes" id="UP000242188">
    <property type="component" value="Unassembled WGS sequence"/>
</dbReference>
<dbReference type="SUPFAM" id="SSF49723">
    <property type="entry name" value="Lipase/lipooxygenase domain (PLAT/LH2 domain)"/>
    <property type="match status" value="1"/>
</dbReference>
<dbReference type="Gene3D" id="3.10.450.60">
    <property type="match status" value="1"/>
</dbReference>
<feature type="domain" description="PLAT" evidence="6">
    <location>
        <begin position="16"/>
        <end position="133"/>
    </location>
</feature>
<evidence type="ECO:0000313" key="8">
    <source>
        <dbReference type="EMBL" id="OWF44213.1"/>
    </source>
</evidence>
<accession>A0A210Q648</accession>
<dbReference type="SUPFAM" id="SSF48484">
    <property type="entry name" value="Lipoxigenase"/>
    <property type="match status" value="1"/>
</dbReference>
<keyword evidence="4" id="KW-0443">Lipid metabolism</keyword>
<evidence type="ECO:0000256" key="1">
    <source>
        <dbReference type="ARBA" id="ARBA00022723"/>
    </source>
</evidence>
<dbReference type="Pfam" id="PF01477">
    <property type="entry name" value="PLAT"/>
    <property type="match status" value="1"/>
</dbReference>
<comment type="caution">
    <text evidence="8">The sequence shown here is derived from an EMBL/GenBank/DDBJ whole genome shotgun (WGS) entry which is preliminary data.</text>
</comment>
<dbReference type="InterPro" id="IPR013819">
    <property type="entry name" value="LipOase_C"/>
</dbReference>
<dbReference type="PROSITE" id="PS51393">
    <property type="entry name" value="LIPOXYGENASE_3"/>
    <property type="match status" value="1"/>
</dbReference>
<evidence type="ECO:0000259" key="6">
    <source>
        <dbReference type="PROSITE" id="PS50095"/>
    </source>
</evidence>
<dbReference type="AlphaFoldDB" id="A0A210Q648"/>
<dbReference type="InterPro" id="IPR036392">
    <property type="entry name" value="PLAT/LH2_dom_sf"/>
</dbReference>
<dbReference type="GO" id="GO:0016702">
    <property type="term" value="F:oxidoreductase activity, acting on single donors with incorporation of molecular oxygen, incorporation of two atoms of oxygen"/>
    <property type="evidence" value="ECO:0007669"/>
    <property type="project" value="InterPro"/>
</dbReference>
<comment type="caution">
    <text evidence="5">Lacks conserved residue(s) required for the propagation of feature annotation.</text>
</comment>
<protein>
    <submittedName>
        <fullName evidence="8">Allene oxide synthase-lipoxygenase protein</fullName>
    </submittedName>
</protein>
<dbReference type="GO" id="GO:0034440">
    <property type="term" value="P:lipid oxidation"/>
    <property type="evidence" value="ECO:0007669"/>
    <property type="project" value="InterPro"/>
</dbReference>
<evidence type="ECO:0000256" key="4">
    <source>
        <dbReference type="ARBA" id="ARBA00023098"/>
    </source>
</evidence>
<dbReference type="Gene3D" id="2.40.180.10">
    <property type="entry name" value="Catalase core domain"/>
    <property type="match status" value="1"/>
</dbReference>
<dbReference type="InterPro" id="IPR020834">
    <property type="entry name" value="LipOase_CS"/>
</dbReference>
<evidence type="ECO:0000256" key="5">
    <source>
        <dbReference type="PROSITE-ProRule" id="PRU00152"/>
    </source>
</evidence>
<proteinExistence type="predicted"/>
<keyword evidence="3" id="KW-0560">Oxidoreductase</keyword>
<dbReference type="PROSITE" id="PS00081">
    <property type="entry name" value="LIPOXYGENASE_2"/>
    <property type="match status" value="1"/>
</dbReference>
<keyword evidence="2" id="KW-0223">Dioxygenase</keyword>
<keyword evidence="1" id="KW-0479">Metal-binding</keyword>
<reference evidence="8 9" key="1">
    <citation type="journal article" date="2017" name="Nat. Ecol. Evol.">
        <title>Scallop genome provides insights into evolution of bilaterian karyotype and development.</title>
        <authorList>
            <person name="Wang S."/>
            <person name="Zhang J."/>
            <person name="Jiao W."/>
            <person name="Li J."/>
            <person name="Xun X."/>
            <person name="Sun Y."/>
            <person name="Guo X."/>
            <person name="Huan P."/>
            <person name="Dong B."/>
            <person name="Zhang L."/>
            <person name="Hu X."/>
            <person name="Sun X."/>
            <person name="Wang J."/>
            <person name="Zhao C."/>
            <person name="Wang Y."/>
            <person name="Wang D."/>
            <person name="Huang X."/>
            <person name="Wang R."/>
            <person name="Lv J."/>
            <person name="Li Y."/>
            <person name="Zhang Z."/>
            <person name="Liu B."/>
            <person name="Lu W."/>
            <person name="Hui Y."/>
            <person name="Liang J."/>
            <person name="Zhou Z."/>
            <person name="Hou R."/>
            <person name="Li X."/>
            <person name="Liu Y."/>
            <person name="Li H."/>
            <person name="Ning X."/>
            <person name="Lin Y."/>
            <person name="Zhao L."/>
            <person name="Xing Q."/>
            <person name="Dou J."/>
            <person name="Li Y."/>
            <person name="Mao J."/>
            <person name="Guo H."/>
            <person name="Dou H."/>
            <person name="Li T."/>
            <person name="Mu C."/>
            <person name="Jiang W."/>
            <person name="Fu Q."/>
            <person name="Fu X."/>
            <person name="Miao Y."/>
            <person name="Liu J."/>
            <person name="Yu Q."/>
            <person name="Li R."/>
            <person name="Liao H."/>
            <person name="Li X."/>
            <person name="Kong Y."/>
            <person name="Jiang Z."/>
            <person name="Chourrout D."/>
            <person name="Li R."/>
            <person name="Bao Z."/>
        </authorList>
    </citation>
    <scope>NUCLEOTIDE SEQUENCE [LARGE SCALE GENOMIC DNA]</scope>
    <source>
        <strain evidence="8 9">PY_sf001</strain>
    </source>
</reference>
<keyword evidence="9" id="KW-1185">Reference proteome</keyword>
<sequence>MGSCQSNELVTDSSQFEYQIGVKTGDRKGAGTDANVTVVLHNDDGQSTGQLHLDKFLKNDFEKGKKDCFKAVASFMSVIDFIEVWRDDGGLKDEWFLVSMEVYCKFSNKTYVFPFLRWIKEGYHYKIRHLDTSLPQHDPQKEQRLMELNDKKSTYQMTVRIPGLPIQAKEVPEDEKFSSDYQFDLVKLAAEITIKGEIVKVVSGDWDNLDDLGNIYKSDVFSKPSPLADGMWDTDEHFGFQRIGRINNSLITLCTEIPNKLAVTAEMLKPFLEGSTLPDVISKRKLFYVDLAIVEGIPVKSGLTVCAPIALFYHNKKSRLVPIAIQLKQQSADDNPVFLPSDPKYTWLAAKMWFNLADASYHESNTHLGFTHLLMEGCALATHRNLSQSHPIFKLLAPHFLYLIAINGLALTTLIDSDGWVQNTMAIGIDGMFELIKRKLDTWRLDVDGTLPKELETRGVLDQAVLKGYHYREDALPLYNIIKNYVTKYVKLYYESPATYSGDHEIQAWAQELVKPRSEGGCGLLGVPGEGTIANEKDLVCILTCVIFTGSVTHAAANFAQYDEYGFPPNYPMTMKGKPPTDKSALTESCILEALPNKAATFEIITITKLLSTYDTNKLGDYEMKYIYDPKAEQVLQQFQKELAEQSKRVQALEKKREYSFKWLDPDIVPNAISI</sequence>